<dbReference type="AlphaFoldDB" id="A0AAV4PEE0"/>
<dbReference type="Proteomes" id="UP001054945">
    <property type="component" value="Unassembled WGS sequence"/>
</dbReference>
<name>A0AAV4PEE0_CAEEX</name>
<evidence type="ECO:0000313" key="2">
    <source>
        <dbReference type="EMBL" id="GIX94778.1"/>
    </source>
</evidence>
<sequence length="100" mass="11043">MTSTEPTSLGKSSEFSSPITVTSGSVNPEMKTSRKMITSVEEPKLTTTTGTVRCPHKKQKPASKSLISSRSKEFKNFTTPTHLLNIQLCTIGHRYSDLLR</sequence>
<evidence type="ECO:0000313" key="3">
    <source>
        <dbReference type="Proteomes" id="UP001054945"/>
    </source>
</evidence>
<gene>
    <name evidence="2" type="ORF">CEXT_565991</name>
</gene>
<comment type="caution">
    <text evidence="2">The sequence shown here is derived from an EMBL/GenBank/DDBJ whole genome shotgun (WGS) entry which is preliminary data.</text>
</comment>
<evidence type="ECO:0000256" key="1">
    <source>
        <dbReference type="SAM" id="MobiDB-lite"/>
    </source>
</evidence>
<accession>A0AAV4PEE0</accession>
<dbReference type="EMBL" id="BPLR01004426">
    <property type="protein sequence ID" value="GIX94778.1"/>
    <property type="molecule type" value="Genomic_DNA"/>
</dbReference>
<reference evidence="2 3" key="1">
    <citation type="submission" date="2021-06" db="EMBL/GenBank/DDBJ databases">
        <title>Caerostris extrusa draft genome.</title>
        <authorList>
            <person name="Kono N."/>
            <person name="Arakawa K."/>
        </authorList>
    </citation>
    <scope>NUCLEOTIDE SEQUENCE [LARGE SCALE GENOMIC DNA]</scope>
</reference>
<feature type="compositionally biased region" description="Polar residues" evidence="1">
    <location>
        <begin position="1"/>
        <end position="26"/>
    </location>
</feature>
<keyword evidence="3" id="KW-1185">Reference proteome</keyword>
<proteinExistence type="predicted"/>
<protein>
    <submittedName>
        <fullName evidence="2">Uncharacterized protein</fullName>
    </submittedName>
</protein>
<organism evidence="2 3">
    <name type="scientific">Caerostris extrusa</name>
    <name type="common">Bark spider</name>
    <name type="synonym">Caerostris bankana</name>
    <dbReference type="NCBI Taxonomy" id="172846"/>
    <lineage>
        <taxon>Eukaryota</taxon>
        <taxon>Metazoa</taxon>
        <taxon>Ecdysozoa</taxon>
        <taxon>Arthropoda</taxon>
        <taxon>Chelicerata</taxon>
        <taxon>Arachnida</taxon>
        <taxon>Araneae</taxon>
        <taxon>Araneomorphae</taxon>
        <taxon>Entelegynae</taxon>
        <taxon>Araneoidea</taxon>
        <taxon>Araneidae</taxon>
        <taxon>Caerostris</taxon>
    </lineage>
</organism>
<feature type="region of interest" description="Disordered" evidence="1">
    <location>
        <begin position="1"/>
        <end position="69"/>
    </location>
</feature>